<evidence type="ECO:0000313" key="5">
    <source>
        <dbReference type="EMBL" id="SAK87817.1"/>
    </source>
</evidence>
<dbReference type="InterPro" id="IPR018062">
    <property type="entry name" value="HTH_AraC-typ_CS"/>
</dbReference>
<dbReference type="STRING" id="1777141.AWB80_06082"/>
<evidence type="ECO:0000256" key="3">
    <source>
        <dbReference type="ARBA" id="ARBA00023163"/>
    </source>
</evidence>
<dbReference type="Proteomes" id="UP000054911">
    <property type="component" value="Unassembled WGS sequence"/>
</dbReference>
<dbReference type="InterPro" id="IPR035418">
    <property type="entry name" value="AraC-bd_2"/>
</dbReference>
<dbReference type="InterPro" id="IPR018060">
    <property type="entry name" value="HTH_AraC"/>
</dbReference>
<dbReference type="SMART" id="SM00342">
    <property type="entry name" value="HTH_ARAC"/>
    <property type="match status" value="1"/>
</dbReference>
<sequence>MLSFDLSSKSSVFTGADPREVSAYVNRAVGRHSIHVPDQIRPTARLHLGRMSEIGLCNISYGGPVEIATESLRDSYQLQVLVRGTSAWTGADGRHAFRPGEFLVINPVDPAQVQYSSDCEKLIVTLPVEVVEAMAREEPESVFTRNLRFVRPVHALASVEGLAALLALMCEEAGSASCSSAMQHHYSQILIRKLLAQLETNAFDLQTPATNQAFERIKGYIRENLSEDLSLELIAAASNVSLRKLYVLFKSYAQESPRDFIQRLRLERVRSDLLQPRASDSVTDIATRYGFCHLGRFSALYKARYNELPSQTLGRMR</sequence>
<evidence type="ECO:0000259" key="4">
    <source>
        <dbReference type="PROSITE" id="PS01124"/>
    </source>
</evidence>
<comment type="caution">
    <text evidence="5">The sequence shown here is derived from an EMBL/GenBank/DDBJ whole genome shotgun (WGS) entry which is preliminary data.</text>
</comment>
<dbReference type="InterPro" id="IPR050204">
    <property type="entry name" value="AraC_XylS_family_regulators"/>
</dbReference>
<gene>
    <name evidence="5" type="ORF">AWB80_06082</name>
</gene>
<dbReference type="OrthoDB" id="185346at2"/>
<dbReference type="PANTHER" id="PTHR46796">
    <property type="entry name" value="HTH-TYPE TRANSCRIPTIONAL ACTIVATOR RHAS-RELATED"/>
    <property type="match status" value="1"/>
</dbReference>
<dbReference type="PROSITE" id="PS01124">
    <property type="entry name" value="HTH_ARAC_FAMILY_2"/>
    <property type="match status" value="1"/>
</dbReference>
<dbReference type="RefSeq" id="WP_087131712.1">
    <property type="nucleotide sequence ID" value="NZ_FCOE02000029.1"/>
</dbReference>
<dbReference type="AlphaFoldDB" id="A0A158D1V4"/>
<evidence type="ECO:0000256" key="2">
    <source>
        <dbReference type="ARBA" id="ARBA00023125"/>
    </source>
</evidence>
<dbReference type="EMBL" id="FCOE02000029">
    <property type="protein sequence ID" value="SAK87817.1"/>
    <property type="molecule type" value="Genomic_DNA"/>
</dbReference>
<accession>A0A158D1V4</accession>
<dbReference type="Gene3D" id="1.10.10.60">
    <property type="entry name" value="Homeodomain-like"/>
    <property type="match status" value="1"/>
</dbReference>
<keyword evidence="3" id="KW-0804">Transcription</keyword>
<evidence type="ECO:0000256" key="1">
    <source>
        <dbReference type="ARBA" id="ARBA00023015"/>
    </source>
</evidence>
<organism evidence="5 6">
    <name type="scientific">Caballeronia pedi</name>
    <dbReference type="NCBI Taxonomy" id="1777141"/>
    <lineage>
        <taxon>Bacteria</taxon>
        <taxon>Pseudomonadati</taxon>
        <taxon>Pseudomonadota</taxon>
        <taxon>Betaproteobacteria</taxon>
        <taxon>Burkholderiales</taxon>
        <taxon>Burkholderiaceae</taxon>
        <taxon>Caballeronia</taxon>
    </lineage>
</organism>
<keyword evidence="6" id="KW-1185">Reference proteome</keyword>
<proteinExistence type="predicted"/>
<protein>
    <submittedName>
        <fullName evidence="5">AraC family transcriptional regulator</fullName>
    </submittedName>
</protein>
<dbReference type="Pfam" id="PF12833">
    <property type="entry name" value="HTH_18"/>
    <property type="match status" value="1"/>
</dbReference>
<name>A0A158D1V4_9BURK</name>
<dbReference type="PROSITE" id="PS00041">
    <property type="entry name" value="HTH_ARAC_FAMILY_1"/>
    <property type="match status" value="1"/>
</dbReference>
<dbReference type="InterPro" id="IPR009057">
    <property type="entry name" value="Homeodomain-like_sf"/>
</dbReference>
<dbReference type="SUPFAM" id="SSF46689">
    <property type="entry name" value="Homeodomain-like"/>
    <property type="match status" value="1"/>
</dbReference>
<dbReference type="Pfam" id="PF14525">
    <property type="entry name" value="AraC_binding_2"/>
    <property type="match status" value="1"/>
</dbReference>
<feature type="domain" description="HTH araC/xylS-type" evidence="4">
    <location>
        <begin position="215"/>
        <end position="315"/>
    </location>
</feature>
<dbReference type="PANTHER" id="PTHR46796:SF6">
    <property type="entry name" value="ARAC SUBFAMILY"/>
    <property type="match status" value="1"/>
</dbReference>
<reference evidence="5" key="1">
    <citation type="submission" date="2016-01" db="EMBL/GenBank/DDBJ databases">
        <authorList>
            <person name="Peeters C."/>
        </authorList>
    </citation>
    <scope>NUCLEOTIDE SEQUENCE [LARGE SCALE GENOMIC DNA]</scope>
    <source>
        <strain evidence="5">LMG 29323</strain>
    </source>
</reference>
<keyword evidence="1" id="KW-0805">Transcription regulation</keyword>
<keyword evidence="2" id="KW-0238">DNA-binding</keyword>
<evidence type="ECO:0000313" key="6">
    <source>
        <dbReference type="Proteomes" id="UP000054911"/>
    </source>
</evidence>
<dbReference type="GO" id="GO:0043565">
    <property type="term" value="F:sequence-specific DNA binding"/>
    <property type="evidence" value="ECO:0007669"/>
    <property type="project" value="InterPro"/>
</dbReference>
<dbReference type="GO" id="GO:0003700">
    <property type="term" value="F:DNA-binding transcription factor activity"/>
    <property type="evidence" value="ECO:0007669"/>
    <property type="project" value="InterPro"/>
</dbReference>